<reference evidence="1 2" key="1">
    <citation type="submission" date="2021-02" db="EMBL/GenBank/DDBJ databases">
        <authorList>
            <person name="Vanwijnsberghe S."/>
        </authorList>
    </citation>
    <scope>NUCLEOTIDE SEQUENCE [LARGE SCALE GENOMIC DNA]</scope>
    <source>
        <strain evidence="1 2">R-69776</strain>
    </source>
</reference>
<dbReference type="EMBL" id="CAJNBH010000015">
    <property type="protein sequence ID" value="CAE6794178.1"/>
    <property type="molecule type" value="Genomic_DNA"/>
</dbReference>
<gene>
    <name evidence="1" type="ORF">R69776_04903</name>
</gene>
<organism evidence="1 2">
    <name type="scientific">Paraburkholderia nemoris</name>
    <dbReference type="NCBI Taxonomy" id="2793076"/>
    <lineage>
        <taxon>Bacteria</taxon>
        <taxon>Pseudomonadati</taxon>
        <taxon>Pseudomonadota</taxon>
        <taxon>Betaproteobacteria</taxon>
        <taxon>Burkholderiales</taxon>
        <taxon>Burkholderiaceae</taxon>
        <taxon>Paraburkholderia</taxon>
    </lineage>
</organism>
<proteinExistence type="predicted"/>
<evidence type="ECO:0000313" key="1">
    <source>
        <dbReference type="EMBL" id="CAE6794178.1"/>
    </source>
</evidence>
<keyword evidence="2" id="KW-1185">Reference proteome</keyword>
<comment type="caution">
    <text evidence="1">The sequence shown here is derived from an EMBL/GenBank/DDBJ whole genome shotgun (WGS) entry which is preliminary data.</text>
</comment>
<sequence length="379" mass="42378">MPFAFYSDHEDFKVDRTAKCLVRKTEMRGIHFAVFGGRAYYVQVHEFDDKPSCGQTTIGTGPVFDPLSCYVPHQLRVVKNAKYVDYYPISDHGIEFRLIDELATERTDPEIQRAMTYATDGISVFHLVDDWAPETSMHGPQVFIVDSADPSSFHTFSPDGASKFNLDWARDDKHLYYGGKLVSGVSPSDAMQFFGDNLVVIGGRVFGFDGKRLLPRPDVRPTLTMISQDFIGDGVHIYLRTGELAKGFRPNNFRILTPSCPVPGNPEVKCVQEGAHINDAVQVHVGVGDGGLVFDTGPEPYRVTDVDPNDVVYFKVQARDGSNYYMAISKHHLYLLQSSSRAQYPYHGRALSGPLKGPDAEGYMSDGNNRFWVHSSSWE</sequence>
<accession>A0ABM8S7U8</accession>
<name>A0ABM8S7U8_9BURK</name>
<dbReference type="Proteomes" id="UP000673821">
    <property type="component" value="Unassembled WGS sequence"/>
</dbReference>
<protein>
    <submittedName>
        <fullName evidence="1">Uncharacterized protein</fullName>
    </submittedName>
</protein>
<evidence type="ECO:0000313" key="2">
    <source>
        <dbReference type="Proteomes" id="UP000673821"/>
    </source>
</evidence>